<dbReference type="RefSeq" id="WP_187769929.1">
    <property type="nucleotide sequence ID" value="NZ_JACTVM010000004.1"/>
</dbReference>
<dbReference type="SFLD" id="SFLDS00003">
    <property type="entry name" value="Haloacid_Dehalogenase"/>
    <property type="match status" value="1"/>
</dbReference>
<dbReference type="Pfam" id="PF00702">
    <property type="entry name" value="Hydrolase"/>
    <property type="match status" value="1"/>
</dbReference>
<dbReference type="InterPro" id="IPR023214">
    <property type="entry name" value="HAD_sf"/>
</dbReference>
<proteinExistence type="predicted"/>
<organism evidence="1 2">
    <name type="scientific">Aeromicrobium senzhongii</name>
    <dbReference type="NCBI Taxonomy" id="2663859"/>
    <lineage>
        <taxon>Bacteria</taxon>
        <taxon>Bacillati</taxon>
        <taxon>Actinomycetota</taxon>
        <taxon>Actinomycetes</taxon>
        <taxon>Propionibacteriales</taxon>
        <taxon>Nocardioidaceae</taxon>
        <taxon>Aeromicrobium</taxon>
    </lineage>
</organism>
<dbReference type="NCBIfam" id="TIGR01549">
    <property type="entry name" value="HAD-SF-IA-v1"/>
    <property type="match status" value="1"/>
</dbReference>
<sequence length="232" mass="24859">MTSGTARAEQDDVFASEAPPRAVLFDFGGVLTTSVFESFARCSLEISGDPDLLLQVVAQDEAASAALVEHECGRIEDEEFEAAVARALAARGVEIEPDGLIAAMQRGLERDVAMRTAVERLREHGVAVALVSNSLGRDCYTGHDLDELFDVQVISGREGVRKPSRALYRIACERLDVSPAEALMVDDLAINVRAAHALGLGGVVHRSAERTIGHLADLLSLPVGDLRAENRS</sequence>
<dbReference type="Proteomes" id="UP000620591">
    <property type="component" value="Unassembled WGS sequence"/>
</dbReference>
<dbReference type="SFLD" id="SFLDG01129">
    <property type="entry name" value="C1.5:_HAD__Beta-PGM__Phosphata"/>
    <property type="match status" value="1"/>
</dbReference>
<dbReference type="EMBL" id="JACTVM010000004">
    <property type="protein sequence ID" value="MBC9227440.1"/>
    <property type="molecule type" value="Genomic_DNA"/>
</dbReference>
<name>A0A8I0K3F8_9ACTN</name>
<dbReference type="PANTHER" id="PTHR47829">
    <property type="entry name" value="HYDROLASE, PUTATIVE (AFU_ORTHOLOGUE AFUA_1G12880)-RELATED"/>
    <property type="match status" value="1"/>
</dbReference>
<dbReference type="PANTHER" id="PTHR47829:SF1">
    <property type="entry name" value="HAD FAMILY PHOSPHATASE"/>
    <property type="match status" value="1"/>
</dbReference>
<dbReference type="CDD" id="cd02603">
    <property type="entry name" value="HAD_sEH-N_like"/>
    <property type="match status" value="1"/>
</dbReference>
<evidence type="ECO:0000313" key="2">
    <source>
        <dbReference type="Proteomes" id="UP000620591"/>
    </source>
</evidence>
<reference evidence="1" key="1">
    <citation type="submission" date="2020-09" db="EMBL/GenBank/DDBJ databases">
        <title>Novel species in genus Aeromicrobium.</title>
        <authorList>
            <person name="Zhang G."/>
        </authorList>
    </citation>
    <scope>NUCLEOTIDE SEQUENCE</scope>
    <source>
        <strain evidence="1">Zg-636</strain>
    </source>
</reference>
<dbReference type="InterPro" id="IPR052898">
    <property type="entry name" value="ACAD10-like"/>
</dbReference>
<dbReference type="InterPro" id="IPR023198">
    <property type="entry name" value="PGP-like_dom2"/>
</dbReference>
<accession>A0A8I0K3F8</accession>
<dbReference type="NCBIfam" id="TIGR01509">
    <property type="entry name" value="HAD-SF-IA-v3"/>
    <property type="match status" value="1"/>
</dbReference>
<comment type="caution">
    <text evidence="1">The sequence shown here is derived from an EMBL/GenBank/DDBJ whole genome shotgun (WGS) entry which is preliminary data.</text>
</comment>
<dbReference type="PRINTS" id="PR00413">
    <property type="entry name" value="HADHALOGNASE"/>
</dbReference>
<dbReference type="InterPro" id="IPR036412">
    <property type="entry name" value="HAD-like_sf"/>
</dbReference>
<protein>
    <submittedName>
        <fullName evidence="1">HAD family phosphatase</fullName>
    </submittedName>
</protein>
<dbReference type="Gene3D" id="3.40.50.1000">
    <property type="entry name" value="HAD superfamily/HAD-like"/>
    <property type="match status" value="1"/>
</dbReference>
<dbReference type="SUPFAM" id="SSF56784">
    <property type="entry name" value="HAD-like"/>
    <property type="match status" value="1"/>
</dbReference>
<dbReference type="Gene3D" id="1.10.150.240">
    <property type="entry name" value="Putative phosphatase, domain 2"/>
    <property type="match status" value="1"/>
</dbReference>
<gene>
    <name evidence="1" type="ORF">IBG24_14070</name>
</gene>
<dbReference type="InterPro" id="IPR006439">
    <property type="entry name" value="HAD-SF_hydro_IA"/>
</dbReference>
<dbReference type="AlphaFoldDB" id="A0A8I0K3F8"/>
<evidence type="ECO:0000313" key="1">
    <source>
        <dbReference type="EMBL" id="MBC9227440.1"/>
    </source>
</evidence>